<evidence type="ECO:0000256" key="1">
    <source>
        <dbReference type="SAM" id="MobiDB-lite"/>
    </source>
</evidence>
<accession>A0A371D2M5</accession>
<name>A0A371D2M5_9APHY</name>
<feature type="region of interest" description="Disordered" evidence="1">
    <location>
        <begin position="46"/>
        <end position="83"/>
    </location>
</feature>
<evidence type="ECO:0000313" key="3">
    <source>
        <dbReference type="Proteomes" id="UP000256964"/>
    </source>
</evidence>
<feature type="compositionally biased region" description="Basic residues" evidence="1">
    <location>
        <begin position="58"/>
        <end position="67"/>
    </location>
</feature>
<sequence length="83" mass="9153">MPPLASLNRRPPTRPRTSLTNVISLEFTADDFVEIDAMVLVAVHAGRSSGGPRPGITQHRRRRKRRSSIQVAVEEPTTLPIGI</sequence>
<organism evidence="2 3">
    <name type="scientific">Lentinus brumalis</name>
    <dbReference type="NCBI Taxonomy" id="2498619"/>
    <lineage>
        <taxon>Eukaryota</taxon>
        <taxon>Fungi</taxon>
        <taxon>Dikarya</taxon>
        <taxon>Basidiomycota</taxon>
        <taxon>Agaricomycotina</taxon>
        <taxon>Agaricomycetes</taxon>
        <taxon>Polyporales</taxon>
        <taxon>Polyporaceae</taxon>
        <taxon>Lentinus</taxon>
    </lineage>
</organism>
<dbReference type="Proteomes" id="UP000256964">
    <property type="component" value="Unassembled WGS sequence"/>
</dbReference>
<protein>
    <submittedName>
        <fullName evidence="2">Uncharacterized protein</fullName>
    </submittedName>
</protein>
<gene>
    <name evidence="2" type="ORF">OH76DRAFT_1406623</name>
</gene>
<dbReference type="AlphaFoldDB" id="A0A371D2M5"/>
<dbReference type="EMBL" id="KZ857424">
    <property type="protein sequence ID" value="RDX46771.1"/>
    <property type="molecule type" value="Genomic_DNA"/>
</dbReference>
<keyword evidence="3" id="KW-1185">Reference proteome</keyword>
<reference evidence="2 3" key="1">
    <citation type="journal article" date="2018" name="Biotechnol. Biofuels">
        <title>Integrative visual omics of the white-rot fungus Polyporus brumalis exposes the biotechnological potential of its oxidative enzymes for delignifying raw plant biomass.</title>
        <authorList>
            <person name="Miyauchi S."/>
            <person name="Rancon A."/>
            <person name="Drula E."/>
            <person name="Hage H."/>
            <person name="Chaduli D."/>
            <person name="Favel A."/>
            <person name="Grisel S."/>
            <person name="Henrissat B."/>
            <person name="Herpoel-Gimbert I."/>
            <person name="Ruiz-Duenas F.J."/>
            <person name="Chevret D."/>
            <person name="Hainaut M."/>
            <person name="Lin J."/>
            <person name="Wang M."/>
            <person name="Pangilinan J."/>
            <person name="Lipzen A."/>
            <person name="Lesage-Meessen L."/>
            <person name="Navarro D."/>
            <person name="Riley R."/>
            <person name="Grigoriev I.V."/>
            <person name="Zhou S."/>
            <person name="Raouche S."/>
            <person name="Rosso M.N."/>
        </authorList>
    </citation>
    <scope>NUCLEOTIDE SEQUENCE [LARGE SCALE GENOMIC DNA]</scope>
    <source>
        <strain evidence="2 3">BRFM 1820</strain>
    </source>
</reference>
<proteinExistence type="predicted"/>
<evidence type="ECO:0000313" key="2">
    <source>
        <dbReference type="EMBL" id="RDX46771.1"/>
    </source>
</evidence>